<evidence type="ECO:0000256" key="1">
    <source>
        <dbReference type="ARBA" id="ARBA00006337"/>
    </source>
</evidence>
<dbReference type="InterPro" id="IPR000644">
    <property type="entry name" value="CBS_dom"/>
</dbReference>
<evidence type="ECO:0000313" key="11">
    <source>
        <dbReference type="EMBL" id="QWF70067.1"/>
    </source>
</evidence>
<dbReference type="Pfam" id="PF21917">
    <property type="entry name" value="NMB0537_N"/>
    <property type="match status" value="1"/>
</dbReference>
<evidence type="ECO:0000259" key="10">
    <source>
        <dbReference type="PROSITE" id="PS51371"/>
    </source>
</evidence>
<dbReference type="SMART" id="SM00116">
    <property type="entry name" value="CBS"/>
    <property type="match status" value="2"/>
</dbReference>
<feature type="domain" description="CBS" evidence="10">
    <location>
        <begin position="134"/>
        <end position="194"/>
    </location>
</feature>
<dbReference type="SUPFAM" id="SSF54631">
    <property type="entry name" value="CBS-domain pair"/>
    <property type="match status" value="1"/>
</dbReference>
<dbReference type="Proteomes" id="UP000676649">
    <property type="component" value="Chromosome"/>
</dbReference>
<dbReference type="InterPro" id="IPR016169">
    <property type="entry name" value="FAD-bd_PCMH_sub2"/>
</dbReference>
<gene>
    <name evidence="11" type="ORF">KEF85_11985</name>
</gene>
<organism evidence="11 12">
    <name type="scientific">Methylomonas paludis</name>
    <dbReference type="NCBI Taxonomy" id="1173101"/>
    <lineage>
        <taxon>Bacteria</taxon>
        <taxon>Pseudomonadati</taxon>
        <taxon>Pseudomonadota</taxon>
        <taxon>Gammaproteobacteria</taxon>
        <taxon>Methylococcales</taxon>
        <taxon>Methylococcaceae</taxon>
        <taxon>Methylomonas</taxon>
    </lineage>
</organism>
<dbReference type="PROSITE" id="PS51371">
    <property type="entry name" value="CBS"/>
    <property type="match status" value="2"/>
</dbReference>
<dbReference type="EMBL" id="CP073754">
    <property type="protein sequence ID" value="QWF70067.1"/>
    <property type="molecule type" value="Genomic_DNA"/>
</dbReference>
<evidence type="ECO:0000256" key="2">
    <source>
        <dbReference type="ARBA" id="ARBA00022448"/>
    </source>
</evidence>
<feature type="domain" description="CBS" evidence="10">
    <location>
        <begin position="70"/>
        <end position="131"/>
    </location>
</feature>
<dbReference type="CDD" id="cd04590">
    <property type="entry name" value="CBS_pair_CorC_HlyC_assoc"/>
    <property type="match status" value="1"/>
</dbReference>
<dbReference type="KEGG" id="mpad:KEF85_11985"/>
<proteinExistence type="inferred from homology"/>
<keyword evidence="5 9" id="KW-0129">CBS domain</keyword>
<keyword evidence="2" id="KW-0813">Transport</keyword>
<evidence type="ECO:0000256" key="4">
    <source>
        <dbReference type="ARBA" id="ARBA00022842"/>
    </source>
</evidence>
<dbReference type="InterPro" id="IPR044751">
    <property type="entry name" value="Ion_transp-like_CBS"/>
</dbReference>
<dbReference type="RefSeq" id="WP_215580875.1">
    <property type="nucleotide sequence ID" value="NZ_CP073754.1"/>
</dbReference>
<dbReference type="AlphaFoldDB" id="A0A975R8J4"/>
<dbReference type="InterPro" id="IPR046342">
    <property type="entry name" value="CBS_dom_sf"/>
</dbReference>
<dbReference type="PANTHER" id="PTHR22777:SF27">
    <property type="entry name" value="MAGNESIUM AND COBALT EFFLUX PROTEIN CORC"/>
    <property type="match status" value="1"/>
</dbReference>
<keyword evidence="6" id="KW-0170">Cobalt</keyword>
<evidence type="ECO:0000256" key="3">
    <source>
        <dbReference type="ARBA" id="ARBA00022737"/>
    </source>
</evidence>
<reference evidence="11" key="1">
    <citation type="submission" date="2021-04" db="EMBL/GenBank/DDBJ databases">
        <title>Draft genome sequence data of methanotrophic Methylovulum sp. strain S1L and Methylomonas sp. strain S2AM isolated from boreal lake water columns.</title>
        <authorList>
            <person name="Rissanen A.J."/>
            <person name="Mangayil R."/>
            <person name="Svenning M.M."/>
            <person name="Khanongnuch R."/>
        </authorList>
    </citation>
    <scope>NUCLEOTIDE SEQUENCE</scope>
    <source>
        <strain evidence="11">S2AM</strain>
    </source>
</reference>
<dbReference type="Pfam" id="PF00571">
    <property type="entry name" value="CBS"/>
    <property type="match status" value="2"/>
</dbReference>
<comment type="function">
    <text evidence="7">Plays a role in the transport of magnesium and cobalt ions.</text>
</comment>
<dbReference type="FunFam" id="3.10.580.10:FF:000002">
    <property type="entry name" value="Magnesium/cobalt efflux protein CorC"/>
    <property type="match status" value="1"/>
</dbReference>
<evidence type="ECO:0000256" key="7">
    <source>
        <dbReference type="ARBA" id="ARBA00037273"/>
    </source>
</evidence>
<keyword evidence="4" id="KW-0460">Magnesium</keyword>
<dbReference type="Gene3D" id="3.10.580.10">
    <property type="entry name" value="CBS-domain"/>
    <property type="match status" value="1"/>
</dbReference>
<dbReference type="PANTHER" id="PTHR22777">
    <property type="entry name" value="HEMOLYSIN-RELATED"/>
    <property type="match status" value="1"/>
</dbReference>
<accession>A0A975R8J4</accession>
<dbReference type="InterPro" id="IPR005170">
    <property type="entry name" value="Transptr-assoc_dom"/>
</dbReference>
<evidence type="ECO:0000313" key="12">
    <source>
        <dbReference type="Proteomes" id="UP000676649"/>
    </source>
</evidence>
<dbReference type="GO" id="GO:0050660">
    <property type="term" value="F:flavin adenine dinucleotide binding"/>
    <property type="evidence" value="ECO:0007669"/>
    <property type="project" value="InterPro"/>
</dbReference>
<dbReference type="GO" id="GO:0005886">
    <property type="term" value="C:plasma membrane"/>
    <property type="evidence" value="ECO:0007669"/>
    <property type="project" value="TreeGrafter"/>
</dbReference>
<dbReference type="InterPro" id="IPR054115">
    <property type="entry name" value="CorC_N"/>
</dbReference>
<dbReference type="SUPFAM" id="SSF56176">
    <property type="entry name" value="FAD-binding/transporter-associated domain-like"/>
    <property type="match status" value="1"/>
</dbReference>
<comment type="similarity">
    <text evidence="1">Belongs to the UPF0053 family.</text>
</comment>
<dbReference type="Gene3D" id="3.30.465.10">
    <property type="match status" value="1"/>
</dbReference>
<evidence type="ECO:0000256" key="8">
    <source>
        <dbReference type="ARBA" id="ARBA00040729"/>
    </source>
</evidence>
<name>A0A975R8J4_9GAMM</name>
<evidence type="ECO:0000256" key="5">
    <source>
        <dbReference type="ARBA" id="ARBA00023122"/>
    </source>
</evidence>
<dbReference type="SMART" id="SM01091">
    <property type="entry name" value="CorC_HlyC"/>
    <property type="match status" value="1"/>
</dbReference>
<sequence length="279" mass="32188">MSDGKPPSSQTHQRSFLERISYFLTGEPQDLEDLLEILRESQEKHLLDSDALNMMEGVMQVSQMRVRDIMIPRSQMVVVPKAAELESIMPLVVEFAHSRFPVIQEDRSKVVGILLGKDLLAHVLADKSLKVENIMRPASVVPESKRLNVLLKEFRTERNHMAIVVDEYGNAAGLVTIEDILEQIVGKIEDEHDEDEIQEYIYKRNDQEFIVNALTPIADFNEYFHADLEDDDCDTVGGLIVQRLEHFPKRGEKLEMDQFCFEVMRADNRRVHMLKLKLK</sequence>
<evidence type="ECO:0000256" key="6">
    <source>
        <dbReference type="ARBA" id="ARBA00023285"/>
    </source>
</evidence>
<keyword evidence="3" id="KW-0677">Repeat</keyword>
<keyword evidence="12" id="KW-1185">Reference proteome</keyword>
<dbReference type="Pfam" id="PF03471">
    <property type="entry name" value="CorC_HlyC"/>
    <property type="match status" value="1"/>
</dbReference>
<dbReference type="InterPro" id="IPR036318">
    <property type="entry name" value="FAD-bd_PCMH-like_sf"/>
</dbReference>
<protein>
    <recommendedName>
        <fullName evidence="8">Magnesium and cobalt efflux protein CorC</fullName>
    </recommendedName>
</protein>
<evidence type="ECO:0000256" key="9">
    <source>
        <dbReference type="PROSITE-ProRule" id="PRU00703"/>
    </source>
</evidence>